<evidence type="ECO:0000256" key="20">
    <source>
        <dbReference type="ARBA" id="ARBA00049244"/>
    </source>
</evidence>
<gene>
    <name evidence="23" type="ORF">O181_074775</name>
</gene>
<keyword evidence="10" id="KW-0378">Hydrolase</keyword>
<keyword evidence="7" id="KW-0479">Metal-binding</keyword>
<evidence type="ECO:0000256" key="18">
    <source>
        <dbReference type="ARBA" id="ARBA00023172"/>
    </source>
</evidence>
<protein>
    <recommendedName>
        <fullName evidence="22">Integrase catalytic domain-containing protein</fullName>
    </recommendedName>
</protein>
<dbReference type="GO" id="GO:0005524">
    <property type="term" value="F:ATP binding"/>
    <property type="evidence" value="ECO:0007669"/>
    <property type="project" value="UniProtKB-KW"/>
</dbReference>
<keyword evidence="2" id="KW-0815">Transposition</keyword>
<accession>A0A9Q3IDC0</accession>
<evidence type="ECO:0000313" key="23">
    <source>
        <dbReference type="EMBL" id="MBW0535060.1"/>
    </source>
</evidence>
<dbReference type="GO" id="GO:0005634">
    <property type="term" value="C:nucleus"/>
    <property type="evidence" value="ECO:0007669"/>
    <property type="project" value="UniProtKB-ARBA"/>
</dbReference>
<keyword evidence="5" id="KW-0548">Nucleotidyltransferase</keyword>
<keyword evidence="16" id="KW-0808">Transferase</keyword>
<keyword evidence="15" id="KW-0695">RNA-directed DNA polymerase</keyword>
<dbReference type="Gene3D" id="3.30.420.10">
    <property type="entry name" value="Ribonuclease H-like superfamily/Ribonuclease H"/>
    <property type="match status" value="1"/>
</dbReference>
<sequence length="500" mass="56526">MTALLSNAAAYPYKIMYICQNGKHNPKNTTHKERSCWVEHPELQPPPNKNKKKQNRQESDAETHQTGMTALFTSKTACLNDKNSLVIDCGATHHMFNNKTLFSNLIDMPKFRITTSDPTSNLFSIGRGTVRIVVNGKSLTLNNCLYVPHLSINLISLLEMFDSSLTISKKDENFVITSNNQLIISRQICNNLMISNFTEHASLLTIGKQPCWHNRLGHPSNQVLKAMGLPSLERDHCDICTRGKMTLKPFKSHFDEVEKSLDCLHLDLVGPITPPSVSGHRYFLTVVDQYTYFKFVKFLKKKSDALHEFMVIKNLVENAQDCKIKKIVSDRGGEFVNAEFQKLANESGFIHVTSPPNTPQLNGFAEHANRTILEKARFLLLGANLPNQFWSEAVSHATFLTNLIPTPSRNNLSPFHLWTGDAPKVKRIRTFGCKVIFAIPREKRPWKLAPTGDIGILLGLNHDSPAYRVLKLQDNKVFITRHVILFEDNFPSPSIISKPK</sequence>
<organism evidence="23 24">
    <name type="scientific">Austropuccinia psidii MF-1</name>
    <dbReference type="NCBI Taxonomy" id="1389203"/>
    <lineage>
        <taxon>Eukaryota</taxon>
        <taxon>Fungi</taxon>
        <taxon>Dikarya</taxon>
        <taxon>Basidiomycota</taxon>
        <taxon>Pucciniomycotina</taxon>
        <taxon>Pucciniomycetes</taxon>
        <taxon>Pucciniales</taxon>
        <taxon>Sphaerophragmiaceae</taxon>
        <taxon>Austropuccinia</taxon>
    </lineage>
</organism>
<dbReference type="GO" id="GO:0032196">
    <property type="term" value="P:transposition"/>
    <property type="evidence" value="ECO:0007669"/>
    <property type="project" value="UniProtKB-KW"/>
</dbReference>
<evidence type="ECO:0000256" key="15">
    <source>
        <dbReference type="ARBA" id="ARBA00022918"/>
    </source>
</evidence>
<evidence type="ECO:0000313" key="24">
    <source>
        <dbReference type="Proteomes" id="UP000765509"/>
    </source>
</evidence>
<keyword evidence="8" id="KW-0547">Nucleotide-binding</keyword>
<evidence type="ECO:0000256" key="13">
    <source>
        <dbReference type="ARBA" id="ARBA00022884"/>
    </source>
</evidence>
<comment type="function">
    <text evidence="1">The aspartyl protease (PR) mediates the proteolytic cleavages of the Gag and Gag-Pol polyproteins after assembly of the VLP.</text>
</comment>
<evidence type="ECO:0000256" key="10">
    <source>
        <dbReference type="ARBA" id="ARBA00022801"/>
    </source>
</evidence>
<dbReference type="Pfam" id="PF25597">
    <property type="entry name" value="SH3_retrovirus"/>
    <property type="match status" value="1"/>
</dbReference>
<keyword evidence="24" id="KW-1185">Reference proteome</keyword>
<dbReference type="InterPro" id="IPR036397">
    <property type="entry name" value="RNaseH_sf"/>
</dbReference>
<name>A0A9Q3IDC0_9BASI</name>
<dbReference type="OrthoDB" id="3344688at2759"/>
<dbReference type="PROSITE" id="PS50994">
    <property type="entry name" value="INTEGRASE"/>
    <property type="match status" value="1"/>
</dbReference>
<comment type="caution">
    <text evidence="23">The sequence shown here is derived from an EMBL/GenBank/DDBJ whole genome shotgun (WGS) entry which is preliminary data.</text>
</comment>
<feature type="region of interest" description="Disordered" evidence="21">
    <location>
        <begin position="39"/>
        <end position="64"/>
    </location>
</feature>
<dbReference type="AlphaFoldDB" id="A0A9Q3IDC0"/>
<dbReference type="GO" id="GO:0003723">
    <property type="term" value="F:RNA binding"/>
    <property type="evidence" value="ECO:0007669"/>
    <property type="project" value="UniProtKB-KW"/>
</dbReference>
<evidence type="ECO:0000256" key="17">
    <source>
        <dbReference type="ARBA" id="ARBA00023113"/>
    </source>
</evidence>
<evidence type="ECO:0000256" key="4">
    <source>
        <dbReference type="ARBA" id="ARBA00022670"/>
    </source>
</evidence>
<dbReference type="GO" id="GO:0003887">
    <property type="term" value="F:DNA-directed DNA polymerase activity"/>
    <property type="evidence" value="ECO:0007669"/>
    <property type="project" value="UniProtKB-KW"/>
</dbReference>
<keyword evidence="12" id="KW-0460">Magnesium</keyword>
<dbReference type="InterPro" id="IPR057670">
    <property type="entry name" value="SH3_retrovirus"/>
</dbReference>
<proteinExistence type="predicted"/>
<dbReference type="GO" id="GO:0008233">
    <property type="term" value="F:peptidase activity"/>
    <property type="evidence" value="ECO:0007669"/>
    <property type="project" value="UniProtKB-KW"/>
</dbReference>
<keyword evidence="11" id="KW-0067">ATP-binding</keyword>
<keyword evidence="6" id="KW-0540">Nuclease</keyword>
<keyword evidence="14" id="KW-0229">DNA integration</keyword>
<evidence type="ECO:0000256" key="12">
    <source>
        <dbReference type="ARBA" id="ARBA00022842"/>
    </source>
</evidence>
<comment type="catalytic activity">
    <reaction evidence="20">
        <text>DNA(n) + a 2'-deoxyribonucleoside 5'-triphosphate = DNA(n+1) + diphosphate</text>
        <dbReference type="Rhea" id="RHEA:22508"/>
        <dbReference type="Rhea" id="RHEA-COMP:17339"/>
        <dbReference type="Rhea" id="RHEA-COMP:17340"/>
        <dbReference type="ChEBI" id="CHEBI:33019"/>
        <dbReference type="ChEBI" id="CHEBI:61560"/>
        <dbReference type="ChEBI" id="CHEBI:173112"/>
        <dbReference type="EC" id="2.7.7.7"/>
    </reaction>
</comment>
<dbReference type="EMBL" id="AVOT02039927">
    <property type="protein sequence ID" value="MBW0535060.1"/>
    <property type="molecule type" value="Genomic_DNA"/>
</dbReference>
<dbReference type="InterPro" id="IPR001584">
    <property type="entry name" value="Integrase_cat-core"/>
</dbReference>
<evidence type="ECO:0000256" key="2">
    <source>
        <dbReference type="ARBA" id="ARBA00022578"/>
    </source>
</evidence>
<evidence type="ECO:0000256" key="19">
    <source>
        <dbReference type="ARBA" id="ARBA00048173"/>
    </source>
</evidence>
<keyword evidence="3" id="KW-1188">Viral release from host cell</keyword>
<reference evidence="23" key="1">
    <citation type="submission" date="2021-03" db="EMBL/GenBank/DDBJ databases">
        <title>Draft genome sequence of rust myrtle Austropuccinia psidii MF-1, a brazilian biotype.</title>
        <authorList>
            <person name="Quecine M.C."/>
            <person name="Pachon D.M.R."/>
            <person name="Bonatelli M.L."/>
            <person name="Correr F.H."/>
            <person name="Franceschini L.M."/>
            <person name="Leite T.F."/>
            <person name="Margarido G.R.A."/>
            <person name="Almeida C.A."/>
            <person name="Ferrarezi J.A."/>
            <person name="Labate C.A."/>
        </authorList>
    </citation>
    <scope>NUCLEOTIDE SEQUENCE</scope>
    <source>
        <strain evidence="23">MF-1</strain>
    </source>
</reference>
<dbReference type="PANTHER" id="PTHR42648">
    <property type="entry name" value="TRANSPOSASE, PUTATIVE-RELATED"/>
    <property type="match status" value="1"/>
</dbReference>
<evidence type="ECO:0000256" key="21">
    <source>
        <dbReference type="SAM" id="MobiDB-lite"/>
    </source>
</evidence>
<evidence type="ECO:0000256" key="9">
    <source>
        <dbReference type="ARBA" id="ARBA00022759"/>
    </source>
</evidence>
<dbReference type="Pfam" id="PF13976">
    <property type="entry name" value="gag_pre-integrs"/>
    <property type="match status" value="1"/>
</dbReference>
<keyword evidence="4" id="KW-0645">Protease</keyword>
<dbReference type="SUPFAM" id="SSF53098">
    <property type="entry name" value="Ribonuclease H-like"/>
    <property type="match status" value="1"/>
</dbReference>
<keyword evidence="13" id="KW-0694">RNA-binding</keyword>
<dbReference type="InterPro" id="IPR054722">
    <property type="entry name" value="PolX-like_BBD"/>
</dbReference>
<dbReference type="GO" id="GO:0004519">
    <property type="term" value="F:endonuclease activity"/>
    <property type="evidence" value="ECO:0007669"/>
    <property type="project" value="UniProtKB-KW"/>
</dbReference>
<dbReference type="GO" id="GO:0046872">
    <property type="term" value="F:metal ion binding"/>
    <property type="evidence" value="ECO:0007669"/>
    <property type="project" value="UniProtKB-KW"/>
</dbReference>
<dbReference type="GO" id="GO:0006310">
    <property type="term" value="P:DNA recombination"/>
    <property type="evidence" value="ECO:0007669"/>
    <property type="project" value="UniProtKB-KW"/>
</dbReference>
<keyword evidence="9" id="KW-0255">Endonuclease</keyword>
<dbReference type="GO" id="GO:0003964">
    <property type="term" value="F:RNA-directed DNA polymerase activity"/>
    <property type="evidence" value="ECO:0007669"/>
    <property type="project" value="UniProtKB-KW"/>
</dbReference>
<dbReference type="Pfam" id="PF00665">
    <property type="entry name" value="rve"/>
    <property type="match status" value="1"/>
</dbReference>
<evidence type="ECO:0000256" key="16">
    <source>
        <dbReference type="ARBA" id="ARBA00022932"/>
    </source>
</evidence>
<dbReference type="Proteomes" id="UP000765509">
    <property type="component" value="Unassembled WGS sequence"/>
</dbReference>
<comment type="catalytic activity">
    <reaction evidence="19">
        <text>DNA(n) + a 2'-deoxyribonucleoside 5'-triphosphate = DNA(n+1) + diphosphate</text>
        <dbReference type="Rhea" id="RHEA:22508"/>
        <dbReference type="Rhea" id="RHEA-COMP:17339"/>
        <dbReference type="Rhea" id="RHEA-COMP:17340"/>
        <dbReference type="ChEBI" id="CHEBI:33019"/>
        <dbReference type="ChEBI" id="CHEBI:61560"/>
        <dbReference type="ChEBI" id="CHEBI:173112"/>
        <dbReference type="EC" id="2.7.7.49"/>
    </reaction>
</comment>
<evidence type="ECO:0000256" key="5">
    <source>
        <dbReference type="ARBA" id="ARBA00022695"/>
    </source>
</evidence>
<dbReference type="InterPro" id="IPR012337">
    <property type="entry name" value="RNaseH-like_sf"/>
</dbReference>
<dbReference type="PANTHER" id="PTHR42648:SF11">
    <property type="entry name" value="TRANSPOSON TY4-P GAG-POL POLYPROTEIN"/>
    <property type="match status" value="1"/>
</dbReference>
<keyword evidence="16" id="KW-0239">DNA-directed DNA polymerase</keyword>
<evidence type="ECO:0000256" key="3">
    <source>
        <dbReference type="ARBA" id="ARBA00022612"/>
    </source>
</evidence>
<evidence type="ECO:0000256" key="14">
    <source>
        <dbReference type="ARBA" id="ARBA00022908"/>
    </source>
</evidence>
<dbReference type="GO" id="GO:0006508">
    <property type="term" value="P:proteolysis"/>
    <property type="evidence" value="ECO:0007669"/>
    <property type="project" value="UniProtKB-KW"/>
</dbReference>
<feature type="domain" description="Integrase catalytic" evidence="22">
    <location>
        <begin position="245"/>
        <end position="422"/>
    </location>
</feature>
<dbReference type="GO" id="GO:0015074">
    <property type="term" value="P:DNA integration"/>
    <property type="evidence" value="ECO:0007669"/>
    <property type="project" value="UniProtKB-KW"/>
</dbReference>
<dbReference type="InterPro" id="IPR039537">
    <property type="entry name" value="Retrotran_Ty1/copia-like"/>
</dbReference>
<evidence type="ECO:0000259" key="22">
    <source>
        <dbReference type="PROSITE" id="PS50994"/>
    </source>
</evidence>
<dbReference type="InterPro" id="IPR025724">
    <property type="entry name" value="GAG-pre-integrase_dom"/>
</dbReference>
<evidence type="ECO:0000256" key="11">
    <source>
        <dbReference type="ARBA" id="ARBA00022840"/>
    </source>
</evidence>
<evidence type="ECO:0000256" key="6">
    <source>
        <dbReference type="ARBA" id="ARBA00022722"/>
    </source>
</evidence>
<evidence type="ECO:0000256" key="1">
    <source>
        <dbReference type="ARBA" id="ARBA00002180"/>
    </source>
</evidence>
<evidence type="ECO:0000256" key="8">
    <source>
        <dbReference type="ARBA" id="ARBA00022741"/>
    </source>
</evidence>
<keyword evidence="17" id="KW-0917">Virion maturation</keyword>
<keyword evidence="18" id="KW-0233">DNA recombination</keyword>
<dbReference type="Pfam" id="PF22936">
    <property type="entry name" value="Pol_BBD"/>
    <property type="match status" value="1"/>
</dbReference>
<evidence type="ECO:0000256" key="7">
    <source>
        <dbReference type="ARBA" id="ARBA00022723"/>
    </source>
</evidence>